<dbReference type="Pfam" id="PF13704">
    <property type="entry name" value="Glyco_tranf_2_4"/>
    <property type="match status" value="1"/>
</dbReference>
<evidence type="ECO:0000313" key="1">
    <source>
        <dbReference type="EMBL" id="QKE88669.1"/>
    </source>
</evidence>
<dbReference type="AlphaFoldDB" id="A0A6M8HH89"/>
<sequence length="313" mass="35923">MASVLVLMMQKDEGPLLFKWFNHYSRLFNIKNLTVMDNGSTDKYTLKVLKHFESLGAKIRWEYTSYHDFDKKGGHFQNIIKSWDAERDYDFALPVDCDEFLGVFTDHRVSVDTADIMMELDSLKHVQCALRIDTSLFNVPGDPGWFSPIRHFHKGFLPANSILRLDNGQHAPVSRLKDGHVSTRLTYLHWHNRSLPDLKAATVRKLEGRVDVNNPVALEEYGRNPSLPGNHLVVNLSLTAKMYKLIYNKELCISVPDLAIDATELRENKIKSTWSATDYLANNPDVQKYALGPLHHYVRTGWKEKRAISKQVA</sequence>
<accession>A0A6M8HH89</accession>
<proteinExistence type="predicted"/>
<protein>
    <submittedName>
        <fullName evidence="1">Uncharacterized protein</fullName>
    </submittedName>
</protein>
<dbReference type="Proteomes" id="UP000500767">
    <property type="component" value="Chromosome"/>
</dbReference>
<keyword evidence="2" id="KW-1185">Reference proteome</keyword>
<reference evidence="1 2" key="1">
    <citation type="journal article" date="2014" name="World J. Microbiol. Biotechnol.">
        <title>Biodiversity and physiological characteristics of Antarctic and Arctic lichens-associated bacteria.</title>
        <authorList>
            <person name="Lee Y.M."/>
            <person name="Kim E.H."/>
            <person name="Lee H.K."/>
            <person name="Hong S.G."/>
        </authorList>
    </citation>
    <scope>NUCLEOTIDE SEQUENCE [LARGE SCALE GENOMIC DNA]</scope>
    <source>
        <strain evidence="1 2">PAMC 26569</strain>
    </source>
</reference>
<dbReference type="EMBL" id="CP053708">
    <property type="protein sequence ID" value="QKE88669.1"/>
    <property type="molecule type" value="Genomic_DNA"/>
</dbReference>
<name>A0A6M8HH89_9PROT</name>
<organism evidence="1 2">
    <name type="scientific">Lichenicola cladoniae</name>
    <dbReference type="NCBI Taxonomy" id="1484109"/>
    <lineage>
        <taxon>Bacteria</taxon>
        <taxon>Pseudomonadati</taxon>
        <taxon>Pseudomonadota</taxon>
        <taxon>Alphaproteobacteria</taxon>
        <taxon>Acetobacterales</taxon>
        <taxon>Acetobacteraceae</taxon>
        <taxon>Lichenicola</taxon>
    </lineage>
</organism>
<gene>
    <name evidence="1" type="ORF">HN018_00120</name>
</gene>
<dbReference type="RefSeq" id="WP_171834268.1">
    <property type="nucleotide sequence ID" value="NZ_CP053708.1"/>
</dbReference>
<evidence type="ECO:0000313" key="2">
    <source>
        <dbReference type="Proteomes" id="UP000500767"/>
    </source>
</evidence>
<dbReference type="KEGG" id="lck:HN018_00120"/>